<dbReference type="Proteomes" id="UP001629260">
    <property type="component" value="Unassembled WGS sequence"/>
</dbReference>
<dbReference type="EC" id="2.4.-.-" evidence="2"/>
<organism evidence="2 3">
    <name type="scientific">Flavobacterium plantiphilum</name>
    <dbReference type="NCBI Taxonomy" id="3163297"/>
    <lineage>
        <taxon>Bacteria</taxon>
        <taxon>Pseudomonadati</taxon>
        <taxon>Bacteroidota</taxon>
        <taxon>Flavobacteriia</taxon>
        <taxon>Flavobacteriales</taxon>
        <taxon>Flavobacteriaceae</taxon>
        <taxon>Flavobacterium</taxon>
    </lineage>
</organism>
<feature type="domain" description="Glycosyltransferase 2-like" evidence="1">
    <location>
        <begin position="5"/>
        <end position="168"/>
    </location>
</feature>
<evidence type="ECO:0000259" key="1">
    <source>
        <dbReference type="Pfam" id="PF00535"/>
    </source>
</evidence>
<proteinExistence type="predicted"/>
<evidence type="ECO:0000313" key="2">
    <source>
        <dbReference type="EMBL" id="MFL9831978.1"/>
    </source>
</evidence>
<protein>
    <submittedName>
        <fullName evidence="2">Glycosyltransferase</fullName>
        <ecNumber evidence="2">2.4.-.-</ecNumber>
    </submittedName>
</protein>
<dbReference type="PANTHER" id="PTHR43685:SF2">
    <property type="entry name" value="GLYCOSYLTRANSFERASE 2-LIKE DOMAIN-CONTAINING PROTEIN"/>
    <property type="match status" value="1"/>
</dbReference>
<dbReference type="InterPro" id="IPR029044">
    <property type="entry name" value="Nucleotide-diphossugar_trans"/>
</dbReference>
<dbReference type="CDD" id="cd00761">
    <property type="entry name" value="Glyco_tranf_GTA_type"/>
    <property type="match status" value="1"/>
</dbReference>
<evidence type="ECO:0000313" key="3">
    <source>
        <dbReference type="Proteomes" id="UP001629260"/>
    </source>
</evidence>
<reference evidence="2 3" key="1">
    <citation type="submission" date="2024-06" db="EMBL/GenBank/DDBJ databases">
        <authorList>
            <person name="Kaempfer P."/>
            <person name="Viver T."/>
        </authorList>
    </citation>
    <scope>NUCLEOTIDE SEQUENCE [LARGE SCALE GENOMIC DNA]</scope>
    <source>
        <strain evidence="2 3">ST-87</strain>
    </source>
</reference>
<keyword evidence="3" id="KW-1185">Reference proteome</keyword>
<keyword evidence="2" id="KW-0328">Glycosyltransferase</keyword>
<keyword evidence="2" id="KW-0808">Transferase</keyword>
<dbReference type="Pfam" id="PF00535">
    <property type="entry name" value="Glycos_transf_2"/>
    <property type="match status" value="1"/>
</dbReference>
<name>A0ABW8XXZ6_9FLAO</name>
<dbReference type="SUPFAM" id="SSF53448">
    <property type="entry name" value="Nucleotide-diphospho-sugar transferases"/>
    <property type="match status" value="1"/>
</dbReference>
<sequence length="331" mass="38055">MKFTLIICTYMRPLPLLKLLQSVNRQTLYPDEILIVDGSLNKETQAILKNYPFKNLKYFLVSYADRGLTRQRNFGISKTDNNSAIVCFLDDDTVLETNYFEELLKVYQKFPEALGVGGYIANETKWEKVTNNYIPKINEFCFDSWKRKDGSRFILRKKLGLDSDCPPGFSPLFSHGRSIGFLPPSNKLYEAELLMGGVSSFRKKVFDSTRFSTYFEGYGLYEDADFCLRLAKKGKLYVNTAAQLNHFHAASGRPNQYHYGKMVVRNGWYVWRVKNPNPNLKDKLKWHAITLLLALIRLSNMLTAKDKKAAFTESVGRFSAWGSLLFNKSGK</sequence>
<accession>A0ABW8XXZ6</accession>
<dbReference type="PANTHER" id="PTHR43685">
    <property type="entry name" value="GLYCOSYLTRANSFERASE"/>
    <property type="match status" value="1"/>
</dbReference>
<dbReference type="RefSeq" id="WP_408082426.1">
    <property type="nucleotide sequence ID" value="NZ_JBELQA010000008.1"/>
</dbReference>
<comment type="caution">
    <text evidence="2">The sequence shown here is derived from an EMBL/GenBank/DDBJ whole genome shotgun (WGS) entry which is preliminary data.</text>
</comment>
<dbReference type="InterPro" id="IPR001173">
    <property type="entry name" value="Glyco_trans_2-like"/>
</dbReference>
<gene>
    <name evidence="2" type="ORF">ABS764_14090</name>
</gene>
<dbReference type="Gene3D" id="3.90.550.10">
    <property type="entry name" value="Spore Coat Polysaccharide Biosynthesis Protein SpsA, Chain A"/>
    <property type="match status" value="1"/>
</dbReference>
<dbReference type="GO" id="GO:0016757">
    <property type="term" value="F:glycosyltransferase activity"/>
    <property type="evidence" value="ECO:0007669"/>
    <property type="project" value="UniProtKB-KW"/>
</dbReference>
<dbReference type="InterPro" id="IPR050834">
    <property type="entry name" value="Glycosyltransf_2"/>
</dbReference>
<dbReference type="EMBL" id="JBELQA010000008">
    <property type="protein sequence ID" value="MFL9831978.1"/>
    <property type="molecule type" value="Genomic_DNA"/>
</dbReference>